<evidence type="ECO:0000313" key="3">
    <source>
        <dbReference type="EMBL" id="MCF2870338.1"/>
    </source>
</evidence>
<dbReference type="Proteomes" id="UP001200557">
    <property type="component" value="Unassembled WGS sequence"/>
</dbReference>
<reference evidence="3 4" key="1">
    <citation type="submission" date="2022-01" db="EMBL/GenBank/DDBJ databases">
        <title>Octadecabacter sp. nov., isolated from a marine alga.</title>
        <authorList>
            <person name="Jin M.S."/>
            <person name="Kim H.M."/>
            <person name="Han D.M."/>
            <person name="Jung J.J."/>
            <person name="Jeon C.O."/>
        </authorList>
    </citation>
    <scope>NUCLEOTIDE SEQUENCE [LARGE SCALE GENOMIC DNA]</scope>
    <source>
        <strain evidence="3 4">G9-8</strain>
    </source>
</reference>
<evidence type="ECO:0000259" key="2">
    <source>
        <dbReference type="SMART" id="SM00245"/>
    </source>
</evidence>
<dbReference type="RefSeq" id="WP_235224442.1">
    <property type="nucleotide sequence ID" value="NZ_JAKGAQ010000001.1"/>
</dbReference>
<sequence length="455" mass="49327">MTRKPLFLLTPLVCMACALPPEADQLQGAWVSDGYGIAAMIDGRSVETFMISDRTCISEGRDPLWGLFQVFDIEISPDNRAFLLRQQNTIQAIQFNRVAALPDHCTHPPANTPTANLEAFLDIYASHYAFFDLYDVDWDEQSAAARAQVSDATTDADLFAVMVNAIAPLPDGHIGLKANINGTRQLFEPNPGALFARIQAQARTAGQNPQTAELDFRNHYRHVHIPQTILNGRGTTAGNGFVQYGFVSPKVGYINFLTMAAFATGDIGDLAGDIDAVNDILDDAIEGFEQAGVTNVILDLSLNFGGYDDVALTIANRFAAEPVFAYSEYPADADDPITLRRIVVPSARQTYTGPLTLLTSDMTVSAGEILTLALRPLPQVTHVGEATRGAFSDVLEMTLPNGWIVELSNEIYTDHQGIIWEGRGITPDHSVAVFDGSDPLATHLGAIGYAANLVR</sequence>
<feature type="signal peptide" evidence="1">
    <location>
        <begin position="1"/>
        <end position="23"/>
    </location>
</feature>
<dbReference type="Gene3D" id="3.90.226.10">
    <property type="entry name" value="2-enoyl-CoA Hydratase, Chain A, domain 1"/>
    <property type="match status" value="1"/>
</dbReference>
<name>A0ABS9CSW7_9RHOB</name>
<dbReference type="SUPFAM" id="SSF52096">
    <property type="entry name" value="ClpP/crotonase"/>
    <property type="match status" value="1"/>
</dbReference>
<evidence type="ECO:0000256" key="1">
    <source>
        <dbReference type="SAM" id="SignalP"/>
    </source>
</evidence>
<organism evidence="3 4">
    <name type="scientific">Octadecabacter dasysiphoniae</name>
    <dbReference type="NCBI Taxonomy" id="2909341"/>
    <lineage>
        <taxon>Bacteria</taxon>
        <taxon>Pseudomonadati</taxon>
        <taxon>Pseudomonadota</taxon>
        <taxon>Alphaproteobacteria</taxon>
        <taxon>Rhodobacterales</taxon>
        <taxon>Roseobacteraceae</taxon>
        <taxon>Octadecabacter</taxon>
    </lineage>
</organism>
<feature type="chain" id="PRO_5045994663" evidence="1">
    <location>
        <begin position="24"/>
        <end position="455"/>
    </location>
</feature>
<comment type="caution">
    <text evidence="3">The sequence shown here is derived from an EMBL/GenBank/DDBJ whole genome shotgun (WGS) entry which is preliminary data.</text>
</comment>
<dbReference type="InterPro" id="IPR029045">
    <property type="entry name" value="ClpP/crotonase-like_dom_sf"/>
</dbReference>
<dbReference type="PANTHER" id="PTHR11261">
    <property type="entry name" value="INTERPHOTORECEPTOR RETINOID-BINDING PROTEIN"/>
    <property type="match status" value="1"/>
</dbReference>
<evidence type="ECO:0000313" key="4">
    <source>
        <dbReference type="Proteomes" id="UP001200557"/>
    </source>
</evidence>
<proteinExistence type="predicted"/>
<dbReference type="Gene3D" id="3.30.750.44">
    <property type="match status" value="1"/>
</dbReference>
<dbReference type="Pfam" id="PF03572">
    <property type="entry name" value="Peptidase_S41"/>
    <property type="match status" value="1"/>
</dbReference>
<feature type="domain" description="Tail specific protease" evidence="2">
    <location>
        <begin position="218"/>
        <end position="432"/>
    </location>
</feature>
<accession>A0ABS9CSW7</accession>
<keyword evidence="4" id="KW-1185">Reference proteome</keyword>
<dbReference type="CDD" id="cd07563">
    <property type="entry name" value="Peptidase_S41_IRBP"/>
    <property type="match status" value="1"/>
</dbReference>
<dbReference type="EMBL" id="JAKGAQ010000001">
    <property type="protein sequence ID" value="MCF2870338.1"/>
    <property type="molecule type" value="Genomic_DNA"/>
</dbReference>
<protein>
    <submittedName>
        <fullName evidence="3">S41 family peptidase</fullName>
    </submittedName>
</protein>
<keyword evidence="1" id="KW-0732">Signal</keyword>
<dbReference type="PANTHER" id="PTHR11261:SF3">
    <property type="entry name" value="RETINOL-BINDING PROTEIN 3"/>
    <property type="match status" value="1"/>
</dbReference>
<gene>
    <name evidence="3" type="ORF">L0664_04605</name>
</gene>
<dbReference type="SMART" id="SM00245">
    <property type="entry name" value="TSPc"/>
    <property type="match status" value="1"/>
</dbReference>
<dbReference type="InterPro" id="IPR005151">
    <property type="entry name" value="Tail-specific_protease"/>
</dbReference>